<comment type="caution">
    <text evidence="4">The sequence shown here is derived from an EMBL/GenBank/DDBJ whole genome shotgun (WGS) entry which is preliminary data.</text>
</comment>
<dbReference type="PANTHER" id="PTHR13932">
    <property type="entry name" value="COPROPORPHYRINIGEN III OXIDASE"/>
    <property type="match status" value="1"/>
</dbReference>
<dbReference type="SFLD" id="SFLDS00029">
    <property type="entry name" value="Radical_SAM"/>
    <property type="match status" value="1"/>
</dbReference>
<dbReference type="SUPFAM" id="SSF102114">
    <property type="entry name" value="Radical SAM enzymes"/>
    <property type="match status" value="1"/>
</dbReference>
<dbReference type="GO" id="GO:0004109">
    <property type="term" value="F:coproporphyrinogen oxidase activity"/>
    <property type="evidence" value="ECO:0007669"/>
    <property type="project" value="InterPro"/>
</dbReference>
<dbReference type="RefSeq" id="WP_163285956.1">
    <property type="nucleotide sequence ID" value="NZ_JAAGVY010000028.1"/>
</dbReference>
<comment type="subcellular location">
    <subcellularLocation>
        <location evidence="2">Cytoplasm</location>
    </subcellularLocation>
</comment>
<name>A0A7K3WSA7_9FLAO</name>
<dbReference type="InterPro" id="IPR004559">
    <property type="entry name" value="HemW-like"/>
</dbReference>
<evidence type="ECO:0000256" key="1">
    <source>
        <dbReference type="ARBA" id="ARBA00006100"/>
    </source>
</evidence>
<dbReference type="InterPro" id="IPR007197">
    <property type="entry name" value="rSAM"/>
</dbReference>
<feature type="domain" description="Radical SAM core" evidence="3">
    <location>
        <begin position="1"/>
        <end position="231"/>
    </location>
</feature>
<dbReference type="Gene3D" id="3.80.30.20">
    <property type="entry name" value="tm_1862 like domain"/>
    <property type="match status" value="1"/>
</dbReference>
<keyword evidence="2" id="KW-0479">Metal-binding</keyword>
<dbReference type="EMBL" id="JAAGVY010000028">
    <property type="protein sequence ID" value="NEN24563.1"/>
    <property type="molecule type" value="Genomic_DNA"/>
</dbReference>
<dbReference type="SFLD" id="SFLDF00288">
    <property type="entry name" value="HemN-like__clustered_with_nucl"/>
    <property type="match status" value="1"/>
</dbReference>
<protein>
    <recommendedName>
        <fullName evidence="2">Heme chaperone HemW</fullName>
    </recommendedName>
</protein>
<keyword evidence="5" id="KW-1185">Reference proteome</keyword>
<dbReference type="SFLD" id="SFLDF00562">
    <property type="entry name" value="HemN-like__clustered_with_heat"/>
    <property type="match status" value="1"/>
</dbReference>
<dbReference type="SMART" id="SM00729">
    <property type="entry name" value="Elp3"/>
    <property type="match status" value="1"/>
</dbReference>
<keyword evidence="2" id="KW-0143">Chaperone</keyword>
<dbReference type="GO" id="GO:0006779">
    <property type="term" value="P:porphyrin-containing compound biosynthetic process"/>
    <property type="evidence" value="ECO:0007669"/>
    <property type="project" value="InterPro"/>
</dbReference>
<proteinExistence type="inferred from homology"/>
<comment type="function">
    <text evidence="2">Probably acts as a heme chaperone, transferring heme to an unknown acceptor. Binds one molecule of heme per monomer, possibly covalently. Binds 1 [4Fe-4S] cluster. The cluster is coordinated with 3 cysteines and an exchangeable S-adenosyl-L-methionine.</text>
</comment>
<keyword evidence="2" id="KW-0349">Heme</keyword>
<keyword evidence="2" id="KW-0004">4Fe-4S</keyword>
<dbReference type="PANTHER" id="PTHR13932:SF5">
    <property type="entry name" value="RADICAL S-ADENOSYL METHIONINE DOMAIN-CONTAINING PROTEIN 1, MITOCHONDRIAL"/>
    <property type="match status" value="1"/>
</dbReference>
<dbReference type="Pfam" id="PF04055">
    <property type="entry name" value="Radical_SAM"/>
    <property type="match status" value="1"/>
</dbReference>
<keyword evidence="2" id="KW-0411">Iron-sulfur</keyword>
<evidence type="ECO:0000259" key="3">
    <source>
        <dbReference type="PROSITE" id="PS51918"/>
    </source>
</evidence>
<dbReference type="InterPro" id="IPR006638">
    <property type="entry name" value="Elp3/MiaA/NifB-like_rSAM"/>
</dbReference>
<keyword evidence="2" id="KW-0949">S-adenosyl-L-methionine</keyword>
<organism evidence="4 5">
    <name type="scientific">Cryomorpha ignava</name>
    <dbReference type="NCBI Taxonomy" id="101383"/>
    <lineage>
        <taxon>Bacteria</taxon>
        <taxon>Pseudomonadati</taxon>
        <taxon>Bacteroidota</taxon>
        <taxon>Flavobacteriia</taxon>
        <taxon>Flavobacteriales</taxon>
        <taxon>Cryomorphaceae</taxon>
        <taxon>Cryomorpha</taxon>
    </lineage>
</organism>
<dbReference type="PROSITE" id="PS51918">
    <property type="entry name" value="RADICAL_SAM"/>
    <property type="match status" value="1"/>
</dbReference>
<accession>A0A7K3WSA7</accession>
<gene>
    <name evidence="4" type="primary">hemW</name>
    <name evidence="4" type="ORF">G3O08_13730</name>
</gene>
<evidence type="ECO:0000256" key="2">
    <source>
        <dbReference type="RuleBase" id="RU364116"/>
    </source>
</evidence>
<dbReference type="SFLD" id="SFLDG01082">
    <property type="entry name" value="B12-binding_domain_containing"/>
    <property type="match status" value="1"/>
</dbReference>
<dbReference type="Pfam" id="PF06969">
    <property type="entry name" value="HemN_C"/>
    <property type="match status" value="1"/>
</dbReference>
<dbReference type="GO" id="GO:0051539">
    <property type="term" value="F:4 iron, 4 sulfur cluster binding"/>
    <property type="evidence" value="ECO:0007669"/>
    <property type="project" value="UniProtKB-UniRule"/>
</dbReference>
<keyword evidence="2" id="KW-0963">Cytoplasm</keyword>
<dbReference type="SFLD" id="SFLDG01065">
    <property type="entry name" value="anaerobic_coproporphyrinogen-I"/>
    <property type="match status" value="1"/>
</dbReference>
<comment type="similarity">
    <text evidence="1">Belongs to the anaerobic coproporphyrinogen-III oxidase family. HemW subfamily.</text>
</comment>
<sequence>MAGIYVHIPFCKQACTYCDFHFSTSMRNKQNVLDALKKEAKMRVDYLGTEPIETLYFGGGTPSLLNAHELTSILKSLRENYNFAHEIEFTYEANPDDLSAEKLNMLVENGVNRLSIGIQSFDDKYLEWMNRAHRSADSVACVKRAHEAGITNISIDLIYGLPNLEISQWKSEIDNALALGVTHISAYCLTVEPATALGFRVRKGTEKPVDDEAASQQFEVLIEKLAAAGFEQYEVSNFAREGFYSKHNTSYWFGIPYLGLGPSAHSFKPAERAWNVANNSRYIQKIEADELPITSENLSLEDQFNEWVMTGLRTKWGLDILGGTQRFKIDLRTGNENLIEKLVQEKKAELNNGIFRLTKRGFFLADGIASEFFLVEENSK</sequence>
<dbReference type="Proteomes" id="UP000486602">
    <property type="component" value="Unassembled WGS sequence"/>
</dbReference>
<dbReference type="NCBIfam" id="TIGR00539">
    <property type="entry name" value="hemN_rel"/>
    <property type="match status" value="1"/>
</dbReference>
<evidence type="ECO:0000313" key="5">
    <source>
        <dbReference type="Proteomes" id="UP000486602"/>
    </source>
</evidence>
<evidence type="ECO:0000313" key="4">
    <source>
        <dbReference type="EMBL" id="NEN24563.1"/>
    </source>
</evidence>
<dbReference type="InterPro" id="IPR058240">
    <property type="entry name" value="rSAM_sf"/>
</dbReference>
<dbReference type="GO" id="GO:0005737">
    <property type="term" value="C:cytoplasm"/>
    <property type="evidence" value="ECO:0007669"/>
    <property type="project" value="UniProtKB-SubCell"/>
</dbReference>
<dbReference type="InterPro" id="IPR010723">
    <property type="entry name" value="HemN_C"/>
</dbReference>
<dbReference type="AlphaFoldDB" id="A0A7K3WSA7"/>
<dbReference type="GO" id="GO:0046872">
    <property type="term" value="F:metal ion binding"/>
    <property type="evidence" value="ECO:0007669"/>
    <property type="project" value="UniProtKB-UniRule"/>
</dbReference>
<reference evidence="4 5" key="1">
    <citation type="submission" date="2020-02" db="EMBL/GenBank/DDBJ databases">
        <title>Out from the shadows clarifying the taxonomy of the family Cryomorphaceae and related taxa by utilizing the GTDB taxonomic framework.</title>
        <authorList>
            <person name="Bowman J.P."/>
        </authorList>
    </citation>
    <scope>NUCLEOTIDE SEQUENCE [LARGE SCALE GENOMIC DNA]</scope>
    <source>
        <strain evidence="4 5">QSSC 1-22</strain>
    </source>
</reference>
<dbReference type="InterPro" id="IPR023404">
    <property type="entry name" value="rSAM_horseshoe"/>
</dbReference>
<dbReference type="InterPro" id="IPR034505">
    <property type="entry name" value="Coproporphyrinogen-III_oxidase"/>
</dbReference>
<keyword evidence="2" id="KW-0408">Iron</keyword>